<dbReference type="GO" id="GO:0006935">
    <property type="term" value="P:chemotaxis"/>
    <property type="evidence" value="ECO:0007669"/>
    <property type="project" value="InterPro"/>
</dbReference>
<evidence type="ECO:0000313" key="2">
    <source>
        <dbReference type="EMBL" id="MBK6267256.1"/>
    </source>
</evidence>
<comment type="caution">
    <text evidence="2">The sequence shown here is derived from an EMBL/GenBank/DDBJ whole genome shotgun (WGS) entry which is preliminary data.</text>
</comment>
<dbReference type="AlphaFoldDB" id="A0A934X2V3"/>
<protein>
    <submittedName>
        <fullName evidence="2">Purine-binding chemotaxis protein CheW</fullName>
    </submittedName>
</protein>
<dbReference type="Gene3D" id="2.40.50.180">
    <property type="entry name" value="CheA-289, Domain 4"/>
    <property type="match status" value="1"/>
</dbReference>
<dbReference type="EMBL" id="JAEQBW010000015">
    <property type="protein sequence ID" value="MBK6267256.1"/>
    <property type="molecule type" value="Genomic_DNA"/>
</dbReference>
<dbReference type="InterPro" id="IPR002545">
    <property type="entry name" value="CheW-lke_dom"/>
</dbReference>
<dbReference type="RefSeq" id="WP_201432940.1">
    <property type="nucleotide sequence ID" value="NZ_JAEQBW010000015.1"/>
</dbReference>
<dbReference type="InterPro" id="IPR036061">
    <property type="entry name" value="CheW-like_dom_sf"/>
</dbReference>
<dbReference type="PANTHER" id="PTHR22617">
    <property type="entry name" value="CHEMOTAXIS SENSOR HISTIDINE KINASE-RELATED"/>
    <property type="match status" value="1"/>
</dbReference>
<dbReference type="GO" id="GO:0007165">
    <property type="term" value="P:signal transduction"/>
    <property type="evidence" value="ECO:0007669"/>
    <property type="project" value="InterPro"/>
</dbReference>
<dbReference type="PANTHER" id="PTHR22617:SF23">
    <property type="entry name" value="CHEMOTAXIS PROTEIN CHEW"/>
    <property type="match status" value="1"/>
</dbReference>
<evidence type="ECO:0000313" key="3">
    <source>
        <dbReference type="Proteomes" id="UP000611723"/>
    </source>
</evidence>
<dbReference type="Proteomes" id="UP000611723">
    <property type="component" value="Unassembled WGS sequence"/>
</dbReference>
<dbReference type="PROSITE" id="PS50851">
    <property type="entry name" value="CHEW"/>
    <property type="match status" value="1"/>
</dbReference>
<evidence type="ECO:0000259" key="1">
    <source>
        <dbReference type="PROSITE" id="PS50851"/>
    </source>
</evidence>
<dbReference type="SUPFAM" id="SSF50341">
    <property type="entry name" value="CheW-like"/>
    <property type="match status" value="1"/>
</dbReference>
<name>A0A934X2V3_9BACT</name>
<reference evidence="2" key="1">
    <citation type="submission" date="2021-01" db="EMBL/GenBank/DDBJ databases">
        <title>Marivirga aurantiaca sp. nov., isolated from intertidal surface sediments.</title>
        <authorList>
            <person name="Zhang M."/>
        </authorList>
    </citation>
    <scope>NUCLEOTIDE SEQUENCE</scope>
    <source>
        <strain evidence="2">S37H4</strain>
    </source>
</reference>
<proteinExistence type="predicted"/>
<dbReference type="Gene3D" id="2.30.30.40">
    <property type="entry name" value="SH3 Domains"/>
    <property type="match status" value="1"/>
</dbReference>
<dbReference type="InterPro" id="IPR039315">
    <property type="entry name" value="CheW"/>
</dbReference>
<accession>A0A934X2V3</accession>
<dbReference type="GO" id="GO:0005829">
    <property type="term" value="C:cytosol"/>
    <property type="evidence" value="ECO:0007669"/>
    <property type="project" value="TreeGrafter"/>
</dbReference>
<organism evidence="2 3">
    <name type="scientific">Marivirga aurantiaca</name>
    <dbReference type="NCBI Taxonomy" id="2802615"/>
    <lineage>
        <taxon>Bacteria</taxon>
        <taxon>Pseudomonadati</taxon>
        <taxon>Bacteroidota</taxon>
        <taxon>Cytophagia</taxon>
        <taxon>Cytophagales</taxon>
        <taxon>Marivirgaceae</taxon>
        <taxon>Marivirga</taxon>
    </lineage>
</organism>
<keyword evidence="3" id="KW-1185">Reference proteome</keyword>
<feature type="domain" description="CheW-like" evidence="1">
    <location>
        <begin position="16"/>
        <end position="160"/>
    </location>
</feature>
<sequence length="173" mass="19559">METIKEKNQKSENGQKSQLIVFRLGDEEYGLQIGQIKEVVPTPHITRLPQTPSYVKGVANIRGNIIAVVDLEEKFGLKKEDQQEQKDNYTLVIESNEVKMGVLVRELPNTLNVTQSQIEDAGNIIQDGNSDQSYIKGIVKLEDRLIIMLDVFKTMSENELSSVFKHNKSNENA</sequence>
<dbReference type="SMART" id="SM00260">
    <property type="entry name" value="CheW"/>
    <property type="match status" value="1"/>
</dbReference>
<gene>
    <name evidence="2" type="ORF">JKA74_19600</name>
</gene>
<dbReference type="Pfam" id="PF01584">
    <property type="entry name" value="CheW"/>
    <property type="match status" value="1"/>
</dbReference>